<protein>
    <recommendedName>
        <fullName evidence="3">RNase H type-1 domain-containing protein</fullName>
    </recommendedName>
</protein>
<dbReference type="EMBL" id="JBBPBN010000035">
    <property type="protein sequence ID" value="KAK9001798.1"/>
    <property type="molecule type" value="Genomic_DNA"/>
</dbReference>
<gene>
    <name evidence="1" type="ORF">V6N11_024496</name>
</gene>
<reference evidence="1 2" key="1">
    <citation type="journal article" date="2024" name="G3 (Bethesda)">
        <title>Genome assembly of Hibiscus sabdariffa L. provides insights into metabolisms of medicinal natural products.</title>
        <authorList>
            <person name="Kim T."/>
        </authorList>
    </citation>
    <scope>NUCLEOTIDE SEQUENCE [LARGE SCALE GENOMIC DNA]</scope>
    <source>
        <strain evidence="1">TK-2024</strain>
        <tissue evidence="1">Old leaves</tissue>
    </source>
</reference>
<keyword evidence="2" id="KW-1185">Reference proteome</keyword>
<dbReference type="Proteomes" id="UP001396334">
    <property type="component" value="Unassembled WGS sequence"/>
</dbReference>
<name>A0ABR2QMA2_9ROSI</name>
<organism evidence="1 2">
    <name type="scientific">Hibiscus sabdariffa</name>
    <name type="common">roselle</name>
    <dbReference type="NCBI Taxonomy" id="183260"/>
    <lineage>
        <taxon>Eukaryota</taxon>
        <taxon>Viridiplantae</taxon>
        <taxon>Streptophyta</taxon>
        <taxon>Embryophyta</taxon>
        <taxon>Tracheophyta</taxon>
        <taxon>Spermatophyta</taxon>
        <taxon>Magnoliopsida</taxon>
        <taxon>eudicotyledons</taxon>
        <taxon>Gunneridae</taxon>
        <taxon>Pentapetalae</taxon>
        <taxon>rosids</taxon>
        <taxon>malvids</taxon>
        <taxon>Malvales</taxon>
        <taxon>Malvaceae</taxon>
        <taxon>Malvoideae</taxon>
        <taxon>Hibiscus</taxon>
    </lineage>
</organism>
<evidence type="ECO:0000313" key="2">
    <source>
        <dbReference type="Proteomes" id="UP001396334"/>
    </source>
</evidence>
<accession>A0ABR2QMA2</accession>
<sequence>MDVRDWIEINLIDPSYCARVSIDWDLMFGAIVWNIWLDRNTEVFDSELGVRQSVLIYSLWLKQAGQGAAFVSHKGNKVADRLPKMVHHASLDVTVSEELSLECIGVLQRDGVM</sequence>
<proteinExistence type="predicted"/>
<comment type="caution">
    <text evidence="1">The sequence shown here is derived from an EMBL/GenBank/DDBJ whole genome shotgun (WGS) entry which is preliminary data.</text>
</comment>
<evidence type="ECO:0008006" key="3">
    <source>
        <dbReference type="Google" id="ProtNLM"/>
    </source>
</evidence>
<evidence type="ECO:0000313" key="1">
    <source>
        <dbReference type="EMBL" id="KAK9001798.1"/>
    </source>
</evidence>